<dbReference type="SUPFAM" id="SSF53036">
    <property type="entry name" value="Eukaryotic RPB5 N-terminal domain"/>
    <property type="match status" value="1"/>
</dbReference>
<dbReference type="GO" id="GO:0006362">
    <property type="term" value="P:transcription elongation by RNA polymerase I"/>
    <property type="evidence" value="ECO:0007669"/>
    <property type="project" value="TreeGrafter"/>
</dbReference>
<dbReference type="FunFam" id="3.40.1340.10:FF:000001">
    <property type="entry name" value="DNA-directed RNA polymerases I, II, and III subunit RPABC1"/>
    <property type="match status" value="1"/>
</dbReference>
<dbReference type="GO" id="GO:0003899">
    <property type="term" value="F:DNA-directed RNA polymerase activity"/>
    <property type="evidence" value="ECO:0007669"/>
    <property type="project" value="InterPro"/>
</dbReference>
<keyword evidence="4" id="KW-0804">Transcription</keyword>
<dbReference type="InterPro" id="IPR014381">
    <property type="entry name" value="Arch_Rpo5/euc_Rpb5"/>
</dbReference>
<dbReference type="Pfam" id="PF03871">
    <property type="entry name" value="RNA_pol_Rpb5_N"/>
    <property type="match status" value="1"/>
</dbReference>
<feature type="domain" description="RNA polymerase Rpb5 N-terminal" evidence="9">
    <location>
        <begin position="51"/>
        <end position="127"/>
    </location>
</feature>
<reference evidence="10 11" key="1">
    <citation type="submission" date="2016-04" db="EMBL/GenBank/DDBJ databases">
        <title>The genome of Intoshia linei affirms orthonectids as highly simplified spiralians.</title>
        <authorList>
            <person name="Mikhailov K.V."/>
            <person name="Slusarev G.S."/>
            <person name="Nikitin M.A."/>
            <person name="Logacheva M.D."/>
            <person name="Penin A."/>
            <person name="Aleoshin V."/>
            <person name="Panchin Y.V."/>
        </authorList>
    </citation>
    <scope>NUCLEOTIDE SEQUENCE [LARGE SCALE GENOMIC DNA]</scope>
    <source>
        <strain evidence="10">Intl2013</strain>
        <tissue evidence="10">Whole animal</tissue>
    </source>
</reference>
<dbReference type="OrthoDB" id="248779at2759"/>
<protein>
    <recommendedName>
        <fullName evidence="2">DNA-directed RNA polymerases I, II, and III subunit RPABC1</fullName>
    </recommendedName>
    <alternativeName>
        <fullName evidence="7">RPB5 homolog</fullName>
    </alternativeName>
</protein>
<dbReference type="SUPFAM" id="SSF55287">
    <property type="entry name" value="RPB5-like RNA polymerase subunit"/>
    <property type="match status" value="1"/>
</dbReference>
<dbReference type="Pfam" id="PF01191">
    <property type="entry name" value="RNA_pol_Rpb5_C"/>
    <property type="match status" value="1"/>
</dbReference>
<evidence type="ECO:0000256" key="1">
    <source>
        <dbReference type="ARBA" id="ARBA00004123"/>
    </source>
</evidence>
<evidence type="ECO:0000313" key="10">
    <source>
        <dbReference type="EMBL" id="OAF67145.1"/>
    </source>
</evidence>
<feature type="domain" description="RNA polymerase subunit H/Rpb5 C-terminal" evidence="8">
    <location>
        <begin position="170"/>
        <end position="242"/>
    </location>
</feature>
<dbReference type="GO" id="GO:0005665">
    <property type="term" value="C:RNA polymerase II, core complex"/>
    <property type="evidence" value="ECO:0007669"/>
    <property type="project" value="TreeGrafter"/>
</dbReference>
<dbReference type="Proteomes" id="UP000078046">
    <property type="component" value="Unassembled WGS sequence"/>
</dbReference>
<evidence type="ECO:0000313" key="11">
    <source>
        <dbReference type="Proteomes" id="UP000078046"/>
    </source>
</evidence>
<evidence type="ECO:0000256" key="2">
    <source>
        <dbReference type="ARBA" id="ARBA00020809"/>
    </source>
</evidence>
<evidence type="ECO:0000256" key="7">
    <source>
        <dbReference type="ARBA" id="ARBA00032836"/>
    </source>
</evidence>
<comment type="subcellular location">
    <subcellularLocation>
        <location evidence="1">Nucleus</location>
    </subcellularLocation>
</comment>
<gene>
    <name evidence="10" type="ORF">A3Q56_05095</name>
</gene>
<dbReference type="PANTHER" id="PTHR10535:SF0">
    <property type="entry name" value="DNA-DIRECTED RNA POLYMERASES I, II, AND III SUBUNIT RPABC1"/>
    <property type="match status" value="1"/>
</dbReference>
<evidence type="ECO:0000256" key="6">
    <source>
        <dbReference type="ARBA" id="ARBA00025765"/>
    </source>
</evidence>
<proteinExistence type="inferred from homology"/>
<dbReference type="GO" id="GO:0005666">
    <property type="term" value="C:RNA polymerase III complex"/>
    <property type="evidence" value="ECO:0007669"/>
    <property type="project" value="TreeGrafter"/>
</dbReference>
<dbReference type="EMBL" id="LWCA01000736">
    <property type="protein sequence ID" value="OAF67145.1"/>
    <property type="molecule type" value="Genomic_DNA"/>
</dbReference>
<dbReference type="GO" id="GO:0003677">
    <property type="term" value="F:DNA binding"/>
    <property type="evidence" value="ECO:0007669"/>
    <property type="project" value="InterPro"/>
</dbReference>
<evidence type="ECO:0000256" key="4">
    <source>
        <dbReference type="ARBA" id="ARBA00023163"/>
    </source>
</evidence>
<dbReference type="InterPro" id="IPR035913">
    <property type="entry name" value="RPB5-like_sf"/>
</dbReference>
<dbReference type="GO" id="GO:0042797">
    <property type="term" value="P:tRNA transcription by RNA polymerase III"/>
    <property type="evidence" value="ECO:0007669"/>
    <property type="project" value="TreeGrafter"/>
</dbReference>
<dbReference type="FunFam" id="3.90.940.20:FF:000001">
    <property type="entry name" value="DNA-directed RNA polymerases I, II, and III subunit RPABC1"/>
    <property type="match status" value="1"/>
</dbReference>
<dbReference type="GO" id="GO:0005736">
    <property type="term" value="C:RNA polymerase I complex"/>
    <property type="evidence" value="ECO:0007669"/>
    <property type="project" value="TreeGrafter"/>
</dbReference>
<name>A0A177AYR2_9BILA</name>
<dbReference type="Gene3D" id="3.90.940.20">
    <property type="entry name" value="RPB5-like RNA polymerase subunit"/>
    <property type="match status" value="1"/>
</dbReference>
<comment type="similarity">
    <text evidence="6">Belongs to the archaeal Rpo5/eukaryotic RPB5 RNA polymerase subunit family.</text>
</comment>
<dbReference type="Gene3D" id="3.40.1340.10">
    <property type="entry name" value="RNA polymerase, Rpb5, N-terminal domain"/>
    <property type="match status" value="1"/>
</dbReference>
<keyword evidence="5" id="KW-0539">Nucleus</keyword>
<evidence type="ECO:0000256" key="3">
    <source>
        <dbReference type="ARBA" id="ARBA00022478"/>
    </source>
</evidence>
<dbReference type="AlphaFoldDB" id="A0A177AYR2"/>
<organism evidence="10 11">
    <name type="scientific">Intoshia linei</name>
    <dbReference type="NCBI Taxonomy" id="1819745"/>
    <lineage>
        <taxon>Eukaryota</taxon>
        <taxon>Metazoa</taxon>
        <taxon>Spiralia</taxon>
        <taxon>Lophotrochozoa</taxon>
        <taxon>Mesozoa</taxon>
        <taxon>Orthonectida</taxon>
        <taxon>Rhopaluridae</taxon>
        <taxon>Intoshia</taxon>
    </lineage>
</organism>
<keyword evidence="11" id="KW-1185">Reference proteome</keyword>
<dbReference type="NCBIfam" id="NF007129">
    <property type="entry name" value="PRK09570.1"/>
    <property type="match status" value="1"/>
</dbReference>
<dbReference type="PIRSF" id="PIRSF000747">
    <property type="entry name" value="RPB5"/>
    <property type="match status" value="1"/>
</dbReference>
<dbReference type="InterPro" id="IPR005571">
    <property type="entry name" value="RNA_pol_Rpb5_N"/>
</dbReference>
<dbReference type="InterPro" id="IPR036710">
    <property type="entry name" value="RNA_pol_Rpb5_N_sf"/>
</dbReference>
<accession>A0A177AYR2</accession>
<keyword evidence="3" id="KW-0240">DNA-directed RNA polymerase</keyword>
<evidence type="ECO:0000259" key="8">
    <source>
        <dbReference type="Pfam" id="PF01191"/>
    </source>
</evidence>
<evidence type="ECO:0000256" key="5">
    <source>
        <dbReference type="ARBA" id="ARBA00023242"/>
    </source>
</evidence>
<dbReference type="InterPro" id="IPR000783">
    <property type="entry name" value="RNA_pol_subH/Rpb5_C"/>
</dbReference>
<sequence length="243" mass="28543">MFEFNLIYNLFNYKMDDESLIYNLWRIRRTYLQQNICKTLSLTKRYMDGTTMAHDRGYIVTQKELSATLDQFKEEYGDKPFSQLKPSRTDLSTLIAHSKDPSSEVVIVMYDETKIGVKHIRTLCQRMQDENIKRSIVIVQNAITPSAKQCMNSMAPKYILESFLESELMVNITEHKLVPTHIVLDPEDCQELLKRYKIKEYQLPKIQQTDPVSRYYGAEIGQIFKIIRISETAGRYITYRIVV</sequence>
<dbReference type="PANTHER" id="PTHR10535">
    <property type="entry name" value="DNA-DIRECTED RNA POLYMERASES I, II, AND III SUBUNIT RPABC1"/>
    <property type="match status" value="1"/>
</dbReference>
<dbReference type="GO" id="GO:0006366">
    <property type="term" value="P:transcription by RNA polymerase II"/>
    <property type="evidence" value="ECO:0007669"/>
    <property type="project" value="TreeGrafter"/>
</dbReference>
<evidence type="ECO:0000259" key="9">
    <source>
        <dbReference type="Pfam" id="PF03871"/>
    </source>
</evidence>
<comment type="caution">
    <text evidence="10">The sequence shown here is derived from an EMBL/GenBank/DDBJ whole genome shotgun (WGS) entry which is preliminary data.</text>
</comment>
<dbReference type="HAMAP" id="MF_00025">
    <property type="entry name" value="RNApol_Rpo5_RPB5"/>
    <property type="match status" value="1"/>
</dbReference>